<feature type="transmembrane region" description="Helical" evidence="3">
    <location>
        <begin position="30"/>
        <end position="50"/>
    </location>
</feature>
<reference evidence="5" key="1">
    <citation type="journal article" date="2019" name="Int. J. Syst. Evol. Microbiol.">
        <title>The Global Catalogue of Microorganisms (GCM) 10K type strain sequencing project: providing services to taxonomists for standard genome sequencing and annotation.</title>
        <authorList>
            <consortium name="The Broad Institute Genomics Platform"/>
            <consortium name="The Broad Institute Genome Sequencing Center for Infectious Disease"/>
            <person name="Wu L."/>
            <person name="Ma J."/>
        </authorList>
    </citation>
    <scope>NUCLEOTIDE SEQUENCE [LARGE SCALE GENOMIC DNA]</scope>
    <source>
        <strain evidence="5">KCTC 42805</strain>
    </source>
</reference>
<keyword evidence="4" id="KW-0645">Protease</keyword>
<keyword evidence="5" id="KW-1185">Reference proteome</keyword>
<accession>A0ABW5M1Q0</accession>
<dbReference type="Gene3D" id="3.50.80.20">
    <property type="entry name" value="D-Ala-D-Ala carboxypeptidase C, peptidase S13"/>
    <property type="match status" value="1"/>
</dbReference>
<keyword evidence="3" id="KW-0472">Membrane</keyword>
<keyword evidence="4" id="KW-0121">Carboxypeptidase</keyword>
<gene>
    <name evidence="4" type="primary">dacB</name>
    <name evidence="4" type="ORF">ACFSUS_02795</name>
</gene>
<dbReference type="RefSeq" id="WP_381518739.1">
    <property type="nucleotide sequence ID" value="NZ_JBHULN010000001.1"/>
</dbReference>
<dbReference type="Pfam" id="PF02113">
    <property type="entry name" value="Peptidase_S13"/>
    <property type="match status" value="1"/>
</dbReference>
<dbReference type="InterPro" id="IPR012338">
    <property type="entry name" value="Beta-lactam/transpept-like"/>
</dbReference>
<comment type="similarity">
    <text evidence="1">Belongs to the peptidase S13 family.</text>
</comment>
<dbReference type="EMBL" id="JBHULN010000001">
    <property type="protein sequence ID" value="MFD2569542.1"/>
    <property type="molecule type" value="Genomic_DNA"/>
</dbReference>
<sequence>MNSVSLQKYKIQPESPNCSQTRFMPRFAHFLPIISFIFLLSNCVSASAYFQSQPTTDSLATQTLLRQVEAFQAGPAARFGTVALSVRRVRDGEELIGYNARQSLPSASTLKLITTATALAVLGSNYTYSTTLEYDGVIKDSVLTGNIYIRGTGDPSLGTWRFPNYYDLTAQLKSWSEAVRAAGIRRIQGTVVGDASLYDDLTTPDTWPFGDLGNYYGASLSALNINENLYRVFFRPGKSVGAPTSVLRTDPLVPYLTFRNTVTTDAANTGDQVNIYGTPFMNQQWLTGKVPMGEPANEFSVKGSLPDPAYFAAYALQQQLTQDNVTVSAPPVSVGGGQSATLVTSGKRITLNEHKSPTLAELVQQTNFQSINLYAEALLRTTALALNKTVRSTDASLDAIITFWKNKGVNLDGFRIRDGSGLSAVGALTADNMTGILSAMGREKAFPVFYESIPVVGQTGTVRSLAKGTAAAGNIRAKSGSIEGVRAYAGFFTAADGEPMTFCVLVNKFTPGQNRVVTGELEKLFVNLVKLTGK</sequence>
<dbReference type="PANTHER" id="PTHR30023:SF0">
    <property type="entry name" value="PENICILLIN-SENSITIVE CARBOXYPEPTIDASE A"/>
    <property type="match status" value="1"/>
</dbReference>
<dbReference type="Gene3D" id="3.40.710.10">
    <property type="entry name" value="DD-peptidase/beta-lactamase superfamily"/>
    <property type="match status" value="2"/>
</dbReference>
<dbReference type="EC" id="3.4.16.4" evidence="4"/>
<evidence type="ECO:0000256" key="1">
    <source>
        <dbReference type="ARBA" id="ARBA00006096"/>
    </source>
</evidence>
<dbReference type="NCBIfam" id="TIGR00666">
    <property type="entry name" value="PBP4"/>
    <property type="match status" value="1"/>
</dbReference>
<keyword evidence="3" id="KW-0812">Transmembrane</keyword>
<evidence type="ECO:0000313" key="4">
    <source>
        <dbReference type="EMBL" id="MFD2569542.1"/>
    </source>
</evidence>
<dbReference type="PRINTS" id="PR00922">
    <property type="entry name" value="DADACBPTASE3"/>
</dbReference>
<dbReference type="Proteomes" id="UP001597469">
    <property type="component" value="Unassembled WGS sequence"/>
</dbReference>
<keyword evidence="2 4" id="KW-0378">Hydrolase</keyword>
<organism evidence="4 5">
    <name type="scientific">Spirosoma soli</name>
    <dbReference type="NCBI Taxonomy" id="1770529"/>
    <lineage>
        <taxon>Bacteria</taxon>
        <taxon>Pseudomonadati</taxon>
        <taxon>Bacteroidota</taxon>
        <taxon>Cytophagia</taxon>
        <taxon>Cytophagales</taxon>
        <taxon>Cytophagaceae</taxon>
        <taxon>Spirosoma</taxon>
    </lineage>
</organism>
<evidence type="ECO:0000256" key="2">
    <source>
        <dbReference type="ARBA" id="ARBA00022801"/>
    </source>
</evidence>
<dbReference type="InterPro" id="IPR000667">
    <property type="entry name" value="Peptidase_S13"/>
</dbReference>
<dbReference type="GO" id="GO:0009002">
    <property type="term" value="F:serine-type D-Ala-D-Ala carboxypeptidase activity"/>
    <property type="evidence" value="ECO:0007669"/>
    <property type="project" value="UniProtKB-EC"/>
</dbReference>
<evidence type="ECO:0000313" key="5">
    <source>
        <dbReference type="Proteomes" id="UP001597469"/>
    </source>
</evidence>
<protein>
    <submittedName>
        <fullName evidence="4">D-alanyl-D-alanine carboxypeptidase/D-alanyl-D-alanine-endopeptidase</fullName>
        <ecNumber evidence="4">3.4.16.4</ecNumber>
    </submittedName>
</protein>
<evidence type="ECO:0000256" key="3">
    <source>
        <dbReference type="SAM" id="Phobius"/>
    </source>
</evidence>
<comment type="caution">
    <text evidence="4">The sequence shown here is derived from an EMBL/GenBank/DDBJ whole genome shotgun (WGS) entry which is preliminary data.</text>
</comment>
<dbReference type="PANTHER" id="PTHR30023">
    <property type="entry name" value="D-ALANYL-D-ALANINE CARBOXYPEPTIDASE"/>
    <property type="match status" value="1"/>
</dbReference>
<dbReference type="SUPFAM" id="SSF56601">
    <property type="entry name" value="beta-lactamase/transpeptidase-like"/>
    <property type="match status" value="1"/>
</dbReference>
<name>A0ABW5M1Q0_9BACT</name>
<proteinExistence type="inferred from homology"/>
<keyword evidence="3" id="KW-1133">Transmembrane helix</keyword>